<evidence type="ECO:0000256" key="10">
    <source>
        <dbReference type="ARBA" id="ARBA00022840"/>
    </source>
</evidence>
<dbReference type="OrthoDB" id="3787729at2"/>
<keyword evidence="8" id="KW-0547">Nucleotide-binding</keyword>
<keyword evidence="18" id="KW-1185">Reference proteome</keyword>
<dbReference type="RefSeq" id="WP_013493222.1">
    <property type="nucleotide sequence ID" value="NC_014830.1"/>
</dbReference>
<evidence type="ECO:0000256" key="7">
    <source>
        <dbReference type="ARBA" id="ARBA00022679"/>
    </source>
</evidence>
<evidence type="ECO:0000256" key="4">
    <source>
        <dbReference type="ARBA" id="ARBA00011962"/>
    </source>
</evidence>
<comment type="catalytic activity">
    <reaction evidence="14">
        <text>D-maltose + ATP = alpha-maltose 1-phosphate + ADP + H(+)</text>
        <dbReference type="Rhea" id="RHEA:31915"/>
        <dbReference type="ChEBI" id="CHEBI:15378"/>
        <dbReference type="ChEBI" id="CHEBI:17306"/>
        <dbReference type="ChEBI" id="CHEBI:30616"/>
        <dbReference type="ChEBI" id="CHEBI:63576"/>
        <dbReference type="ChEBI" id="CHEBI:456216"/>
        <dbReference type="EC" id="2.7.1.175"/>
    </reaction>
</comment>
<evidence type="ECO:0000256" key="1">
    <source>
        <dbReference type="ARBA" id="ARBA00004964"/>
    </source>
</evidence>
<protein>
    <recommendedName>
        <fullName evidence="5">Maltokinase</fullName>
        <ecNumber evidence="4">2.7.1.175</ecNumber>
    </recommendedName>
    <alternativeName>
        <fullName evidence="13">Maltose-1-phosphate synthase</fullName>
    </alternativeName>
</protein>
<dbReference type="UniPathway" id="UPA00164"/>
<feature type="domain" description="Aminoglycoside phosphotransferase" evidence="15">
    <location>
        <begin position="207"/>
        <end position="395"/>
    </location>
</feature>
<accession>E6S6B9</accession>
<dbReference type="KEGG" id="ica:Intca_2401"/>
<dbReference type="Proteomes" id="UP000008914">
    <property type="component" value="Chromosome"/>
</dbReference>
<evidence type="ECO:0000256" key="2">
    <source>
        <dbReference type="ARBA" id="ARBA00006219"/>
    </source>
</evidence>
<dbReference type="Gene3D" id="3.90.1200.10">
    <property type="match status" value="1"/>
</dbReference>
<reference evidence="17 18" key="1">
    <citation type="journal article" date="2010" name="Stand. Genomic Sci.">
        <title>Complete genome sequence of Intrasporangium calvum type strain (7 KIP).</title>
        <authorList>
            <person name="Del Rio T.G."/>
            <person name="Chertkov O."/>
            <person name="Yasawong M."/>
            <person name="Lucas S."/>
            <person name="Deshpande S."/>
            <person name="Cheng J.F."/>
            <person name="Detter C."/>
            <person name="Tapia R."/>
            <person name="Han C."/>
            <person name="Goodwin L."/>
            <person name="Pitluck S."/>
            <person name="Liolios K."/>
            <person name="Ivanova N."/>
            <person name="Mavromatis K."/>
            <person name="Pati A."/>
            <person name="Chen A."/>
            <person name="Palaniappan K."/>
            <person name="Land M."/>
            <person name="Hauser L."/>
            <person name="Chang Y.J."/>
            <person name="Jeffries C.D."/>
            <person name="Rohde M."/>
            <person name="Pukall R."/>
            <person name="Sikorski J."/>
            <person name="Goker M."/>
            <person name="Woyke T."/>
            <person name="Bristow J."/>
            <person name="Eisen J.A."/>
            <person name="Markowitz V."/>
            <person name="Hugenholtz P."/>
            <person name="Kyrpides N.C."/>
            <person name="Klenk H.P."/>
            <person name="Lapidus A."/>
        </authorList>
    </citation>
    <scope>NUCLEOTIDE SEQUENCE [LARGE SCALE GENOMIC DNA]</scope>
    <source>
        <strain evidence="18">ATCC 23552 / DSM 43043 / JCM 3097 / NBRC 12989 / 7 KIP</strain>
    </source>
</reference>
<name>E6S6B9_INTC7</name>
<evidence type="ECO:0000256" key="5">
    <source>
        <dbReference type="ARBA" id="ARBA00013882"/>
    </source>
</evidence>
<evidence type="ECO:0000259" key="16">
    <source>
        <dbReference type="Pfam" id="PF18085"/>
    </source>
</evidence>
<dbReference type="InterPro" id="IPR002575">
    <property type="entry name" value="Aminoglycoside_PTrfase"/>
</dbReference>
<evidence type="ECO:0000256" key="14">
    <source>
        <dbReference type="ARBA" id="ARBA00049067"/>
    </source>
</evidence>
<evidence type="ECO:0000256" key="8">
    <source>
        <dbReference type="ARBA" id="ARBA00022741"/>
    </source>
</evidence>
<dbReference type="SUPFAM" id="SSF56112">
    <property type="entry name" value="Protein kinase-like (PK-like)"/>
    <property type="match status" value="1"/>
</dbReference>
<comment type="subunit">
    <text evidence="3">Monomer.</text>
</comment>
<keyword evidence="7" id="KW-0808">Transferase</keyword>
<dbReference type="HOGENOM" id="CLU_029675_0_0_11"/>
<evidence type="ECO:0000256" key="6">
    <source>
        <dbReference type="ARBA" id="ARBA00022600"/>
    </source>
</evidence>
<evidence type="ECO:0000259" key="15">
    <source>
        <dbReference type="Pfam" id="PF01636"/>
    </source>
</evidence>
<comment type="similarity">
    <text evidence="2">Belongs to the aminoglycoside phosphotransferase family.</text>
</comment>
<keyword evidence="9" id="KW-0418">Kinase</keyword>
<feature type="domain" description="Maltokinase N-terminal cap" evidence="16">
    <location>
        <begin position="21"/>
        <end position="108"/>
    </location>
</feature>
<dbReference type="GO" id="GO:0005978">
    <property type="term" value="P:glycogen biosynthetic process"/>
    <property type="evidence" value="ECO:0007669"/>
    <property type="project" value="UniProtKB-UniPathway"/>
</dbReference>
<dbReference type="EC" id="2.7.1.175" evidence="4"/>
<dbReference type="EMBL" id="CP002343">
    <property type="protein sequence ID" value="ADU48908.1"/>
    <property type="molecule type" value="Genomic_DNA"/>
</dbReference>
<dbReference type="eggNOG" id="COG3281">
    <property type="taxonomic scope" value="Bacteria"/>
</dbReference>
<keyword evidence="6" id="KW-0321">Glycogen metabolism</keyword>
<organism evidence="17 18">
    <name type="scientific">Intrasporangium calvum (strain ATCC 23552 / DSM 43043 / JCM 3097 / NBRC 12989 / NCIMB 10167 / NRRL B-3866 / 7 KIP)</name>
    <dbReference type="NCBI Taxonomy" id="710696"/>
    <lineage>
        <taxon>Bacteria</taxon>
        <taxon>Bacillati</taxon>
        <taxon>Actinomycetota</taxon>
        <taxon>Actinomycetes</taxon>
        <taxon>Micrococcales</taxon>
        <taxon>Intrasporangiaceae</taxon>
        <taxon>Intrasporangium</taxon>
    </lineage>
</organism>
<proteinExistence type="inferred from homology"/>
<evidence type="ECO:0000256" key="13">
    <source>
        <dbReference type="ARBA" id="ARBA00031251"/>
    </source>
</evidence>
<dbReference type="GO" id="GO:0016301">
    <property type="term" value="F:kinase activity"/>
    <property type="evidence" value="ECO:0007669"/>
    <property type="project" value="UniProtKB-KW"/>
</dbReference>
<evidence type="ECO:0000256" key="3">
    <source>
        <dbReference type="ARBA" id="ARBA00011245"/>
    </source>
</evidence>
<dbReference type="STRING" id="710696.Intca_2401"/>
<sequence>MAIIHKGASIVPSKLELLTRWMPQQRWYAGKGQVPRLERVGGFRFEDPEGEVGVEILLVADRSAAPVVVYQVPLTYRGAPLEGAEHALVGTMEHSVLGPRWVYDGPHDPVYVAGLVDTILTGSRSDVAQASAGSNAVAVGAPTGLAAGTVSSSKVLTGEQSNTSVICRMTADGGGPAEPLIVKVFRIVQDGDNPDVVVQSALTRSGSTRVPAAFGHLSGAWDDPSGTGPEQRGHLAFAQEFIPGVEDAWRVALVAAAAGADFTARARDLGAVTAEVHRALAETLGREEPTADAREALLTSMQERYAAAVASVPQLGTRSSDVHDLLGRVRSVAWPKLQRIHGDYHLGQVLDVPERGWVALDFEGEPLRPLAERVRPDLVQRDIAGMLRSFDYAAGSVRLTAAATAGASPDAWAADCRQAFLAGYEGVAGEFDESGRTLIRVLELDKALYEVVYEARNRPSWLPIPVDAVDRILSEKGPAG</sequence>
<dbReference type="Pfam" id="PF01636">
    <property type="entry name" value="APH"/>
    <property type="match status" value="1"/>
</dbReference>
<evidence type="ECO:0000313" key="18">
    <source>
        <dbReference type="Proteomes" id="UP000008914"/>
    </source>
</evidence>
<dbReference type="Pfam" id="PF18085">
    <property type="entry name" value="Mak_N_cap"/>
    <property type="match status" value="1"/>
</dbReference>
<keyword evidence="12" id="KW-0119">Carbohydrate metabolism</keyword>
<dbReference type="InterPro" id="IPR040999">
    <property type="entry name" value="Mak_N_cap"/>
</dbReference>
<evidence type="ECO:0000256" key="11">
    <source>
        <dbReference type="ARBA" id="ARBA00023056"/>
    </source>
</evidence>
<keyword evidence="11" id="KW-0320">Glycogen biosynthesis</keyword>
<gene>
    <name evidence="17" type="ordered locus">Intca_2401</name>
</gene>
<dbReference type="GO" id="GO:0005524">
    <property type="term" value="F:ATP binding"/>
    <property type="evidence" value="ECO:0007669"/>
    <property type="project" value="UniProtKB-KW"/>
</dbReference>
<dbReference type="AlphaFoldDB" id="E6S6B9"/>
<evidence type="ECO:0000256" key="12">
    <source>
        <dbReference type="ARBA" id="ARBA00023277"/>
    </source>
</evidence>
<comment type="pathway">
    <text evidence="1">Glycan biosynthesis; glycogen biosynthesis.</text>
</comment>
<evidence type="ECO:0000256" key="9">
    <source>
        <dbReference type="ARBA" id="ARBA00022777"/>
    </source>
</evidence>
<dbReference type="InterPro" id="IPR011009">
    <property type="entry name" value="Kinase-like_dom_sf"/>
</dbReference>
<evidence type="ECO:0000313" key="17">
    <source>
        <dbReference type="EMBL" id="ADU48908.1"/>
    </source>
</evidence>
<keyword evidence="10" id="KW-0067">ATP-binding</keyword>